<dbReference type="SUPFAM" id="SSF50370">
    <property type="entry name" value="Ricin B-like lectins"/>
    <property type="match status" value="1"/>
</dbReference>
<name>A0ABQ5P8M4_9ACTN</name>
<feature type="transmembrane region" description="Helical" evidence="2">
    <location>
        <begin position="76"/>
        <end position="94"/>
    </location>
</feature>
<keyword evidence="2" id="KW-0812">Transmembrane</keyword>
<reference evidence="4 5" key="1">
    <citation type="submission" date="2022-10" db="EMBL/GenBank/DDBJ databases">
        <title>Draft genome sequence of Streptomyces sp. YSPA8.</title>
        <authorList>
            <person name="Moriuchi R."/>
            <person name="Dohra H."/>
            <person name="Yamamura H."/>
            <person name="Kodani S."/>
        </authorList>
    </citation>
    <scope>NUCLEOTIDE SEQUENCE [LARGE SCALE GENOMIC DNA]</scope>
    <source>
        <strain evidence="4 5">YSPA8</strain>
    </source>
</reference>
<dbReference type="Pfam" id="PF14200">
    <property type="entry name" value="RicinB_lectin_2"/>
    <property type="match status" value="1"/>
</dbReference>
<gene>
    <name evidence="4" type="ORF">SYYSPA8_31120</name>
</gene>
<evidence type="ECO:0000256" key="2">
    <source>
        <dbReference type="SAM" id="Phobius"/>
    </source>
</evidence>
<organism evidence="4 5">
    <name type="scientific">Streptomyces yaizuensis</name>
    <dbReference type="NCBI Taxonomy" id="2989713"/>
    <lineage>
        <taxon>Bacteria</taxon>
        <taxon>Bacillati</taxon>
        <taxon>Actinomycetota</taxon>
        <taxon>Actinomycetes</taxon>
        <taxon>Kitasatosporales</taxon>
        <taxon>Streptomycetaceae</taxon>
        <taxon>Streptomyces</taxon>
    </lineage>
</organism>
<evidence type="ECO:0000313" key="4">
    <source>
        <dbReference type="EMBL" id="GLF98843.1"/>
    </source>
</evidence>
<feature type="region of interest" description="Disordered" evidence="1">
    <location>
        <begin position="1"/>
        <end position="72"/>
    </location>
</feature>
<evidence type="ECO:0000313" key="5">
    <source>
        <dbReference type="Proteomes" id="UP001291653"/>
    </source>
</evidence>
<dbReference type="InterPro" id="IPR035992">
    <property type="entry name" value="Ricin_B-like_lectins"/>
</dbReference>
<evidence type="ECO:0000259" key="3">
    <source>
        <dbReference type="Pfam" id="PF14200"/>
    </source>
</evidence>
<dbReference type="Gene3D" id="2.80.10.50">
    <property type="match status" value="1"/>
</dbReference>
<accession>A0ABQ5P8M4</accession>
<proteinExistence type="predicted"/>
<dbReference type="EMBL" id="BSBI01000016">
    <property type="protein sequence ID" value="GLF98843.1"/>
    <property type="molecule type" value="Genomic_DNA"/>
</dbReference>
<protein>
    <recommendedName>
        <fullName evidence="3">Ricin B lectin domain-containing protein</fullName>
    </recommendedName>
</protein>
<comment type="caution">
    <text evidence="4">The sequence shown here is derived from an EMBL/GenBank/DDBJ whole genome shotgun (WGS) entry which is preliminary data.</text>
</comment>
<dbReference type="CDD" id="cd00161">
    <property type="entry name" value="beta-trefoil_Ricin-like"/>
    <property type="match status" value="1"/>
</dbReference>
<evidence type="ECO:0000256" key="1">
    <source>
        <dbReference type="SAM" id="MobiDB-lite"/>
    </source>
</evidence>
<keyword evidence="2" id="KW-0472">Membrane</keyword>
<sequence>MRRENAPATPGDEVARAPSRPALPRSGEPATTNAGYSRLTEENTMRMSLAPRPHRPGRPTASAEPPVPAGRRRSRFTPAAMAAALVFAVFAALAPTPAQAAEPTRYELVNSRTGLRADVIGASTAPLTGVFLWPDNASGSQEYELLDSGSGYFRLKARHSGQCLMLDWRSGYYENGTHIIQHPYCHAGYAPSEWITSWVGGGNCPSGHCFPSTMILKNRATGRCLDAAAPSGRPSQHAPLQQWDCIARDTQWNTANQSWTLRRL</sequence>
<dbReference type="PROSITE" id="PS50231">
    <property type="entry name" value="RICIN_B_LECTIN"/>
    <property type="match status" value="1"/>
</dbReference>
<keyword evidence="5" id="KW-1185">Reference proteome</keyword>
<keyword evidence="2" id="KW-1133">Transmembrane helix</keyword>
<feature type="domain" description="Ricin B lectin" evidence="3">
    <location>
        <begin position="103"/>
        <end position="181"/>
    </location>
</feature>
<dbReference type="InterPro" id="IPR000772">
    <property type="entry name" value="Ricin_B_lectin"/>
</dbReference>
<dbReference type="RefSeq" id="WP_323450814.1">
    <property type="nucleotide sequence ID" value="NZ_BSBI01000016.1"/>
</dbReference>
<dbReference type="Proteomes" id="UP001291653">
    <property type="component" value="Unassembled WGS sequence"/>
</dbReference>